<feature type="compositionally biased region" description="Low complexity" evidence="1">
    <location>
        <begin position="39"/>
        <end position="62"/>
    </location>
</feature>
<evidence type="ECO:0000313" key="5">
    <source>
        <dbReference type="Proteomes" id="UP000182192"/>
    </source>
</evidence>
<evidence type="ECO:0000313" key="4">
    <source>
        <dbReference type="EMBL" id="SFB70620.1"/>
    </source>
</evidence>
<organism evidence="4 5">
    <name type="scientific">Ruminococcus albus</name>
    <dbReference type="NCBI Taxonomy" id="1264"/>
    <lineage>
        <taxon>Bacteria</taxon>
        <taxon>Bacillati</taxon>
        <taxon>Bacillota</taxon>
        <taxon>Clostridia</taxon>
        <taxon>Eubacteriales</taxon>
        <taxon>Oscillospiraceae</taxon>
        <taxon>Ruminococcus</taxon>
    </lineage>
</organism>
<dbReference type="RefSeq" id="WP_074959693.1">
    <property type="nucleotide sequence ID" value="NZ_FOKQ01000002.1"/>
</dbReference>
<dbReference type="InterPro" id="IPR002105">
    <property type="entry name" value="Dockerin_1_rpt"/>
</dbReference>
<feature type="domain" description="Dockerin" evidence="3">
    <location>
        <begin position="426"/>
        <end position="490"/>
    </location>
</feature>
<evidence type="ECO:0000256" key="1">
    <source>
        <dbReference type="SAM" id="MobiDB-lite"/>
    </source>
</evidence>
<dbReference type="AlphaFoldDB" id="A0A1I1DCT6"/>
<dbReference type="Gene3D" id="1.10.1330.10">
    <property type="entry name" value="Dockerin domain"/>
    <property type="match status" value="1"/>
</dbReference>
<protein>
    <recommendedName>
        <fullName evidence="3">Dockerin domain-containing protein</fullName>
    </recommendedName>
</protein>
<name>A0A1I1DCT6_RUMAL</name>
<dbReference type="PROSITE" id="PS51766">
    <property type="entry name" value="DOCKERIN"/>
    <property type="match status" value="1"/>
</dbReference>
<dbReference type="Pfam" id="PF00404">
    <property type="entry name" value="Dockerin_1"/>
    <property type="match status" value="1"/>
</dbReference>
<dbReference type="CDD" id="cd14256">
    <property type="entry name" value="Dockerin_I"/>
    <property type="match status" value="1"/>
</dbReference>
<keyword evidence="2" id="KW-0732">Signal</keyword>
<dbReference type="InterPro" id="IPR018247">
    <property type="entry name" value="EF_Hand_1_Ca_BS"/>
</dbReference>
<feature type="region of interest" description="Disordered" evidence="1">
    <location>
        <begin position="30"/>
        <end position="81"/>
    </location>
</feature>
<dbReference type="OrthoDB" id="273314at2"/>
<dbReference type="GO" id="GO:0004553">
    <property type="term" value="F:hydrolase activity, hydrolyzing O-glycosyl compounds"/>
    <property type="evidence" value="ECO:0007669"/>
    <property type="project" value="InterPro"/>
</dbReference>
<feature type="compositionally biased region" description="Polar residues" evidence="1">
    <location>
        <begin position="63"/>
        <end position="79"/>
    </location>
</feature>
<evidence type="ECO:0000256" key="2">
    <source>
        <dbReference type="SAM" id="SignalP"/>
    </source>
</evidence>
<dbReference type="SUPFAM" id="SSF63446">
    <property type="entry name" value="Type I dockerin domain"/>
    <property type="match status" value="1"/>
</dbReference>
<gene>
    <name evidence="4" type="ORF">SAMN02910406_00268</name>
</gene>
<reference evidence="4 5" key="1">
    <citation type="submission" date="2016-10" db="EMBL/GenBank/DDBJ databases">
        <authorList>
            <person name="de Groot N.N."/>
        </authorList>
    </citation>
    <scope>NUCLEOTIDE SEQUENCE [LARGE SCALE GENOMIC DNA]</scope>
    <source>
        <strain evidence="4 5">AR67</strain>
    </source>
</reference>
<accession>A0A1I1DCT6</accession>
<dbReference type="PROSITE" id="PS00018">
    <property type="entry name" value="EF_HAND_1"/>
    <property type="match status" value="1"/>
</dbReference>
<dbReference type="InterPro" id="IPR036439">
    <property type="entry name" value="Dockerin_dom_sf"/>
</dbReference>
<dbReference type="InterPro" id="IPR016134">
    <property type="entry name" value="Dockerin_dom"/>
</dbReference>
<proteinExistence type="predicted"/>
<evidence type="ECO:0000259" key="3">
    <source>
        <dbReference type="PROSITE" id="PS51766"/>
    </source>
</evidence>
<sequence>MNKVTALAAAVVLAAGFAWAAVPGVGVSADTNSDPELPIIPISDDSGSSSAPDYDSSSAPDSNVDSQNSQWDSGDSSQAEPYIWKETEDEAAARELKISFQPVLVFKDGSESVLDRPFSHETMEGYTSYDDVYYLTLSRKKAEELLSGTGHQYEDIDRVDYRVTVENDENTNYSGDHMLDVSIQAYCIADKEDTAKIPSEKRVIQGIGTTETYGDTILENDYDSMDFVFRVSYSGANVYLPTEAHKKAMMVTFDPKIVLILDDGSEILTDIPLDFKQDNYENYTFSANVPLNTLSKYLNDAGKTIDDLKAFAGYIDSAYPAGQGINTNSVIRHVTYRMNMDMNLKPGYKFSIRGGTLHGNYDAELPAKCQNVKILCNDDIDGMIVEADKDDPDRIKLSVVRDVESFDISFTFEMHKAEMTGYSDPSVKLKGDLNNDGVVNVTDIIKLAAHIKGKKMLPDPSAADFNNDSKINVNDLTKLAAHIKGKRLLS</sequence>
<dbReference type="Proteomes" id="UP000182192">
    <property type="component" value="Unassembled WGS sequence"/>
</dbReference>
<dbReference type="GO" id="GO:0000272">
    <property type="term" value="P:polysaccharide catabolic process"/>
    <property type="evidence" value="ECO:0007669"/>
    <property type="project" value="InterPro"/>
</dbReference>
<feature type="signal peptide" evidence="2">
    <location>
        <begin position="1"/>
        <end position="20"/>
    </location>
</feature>
<dbReference type="EMBL" id="FOKQ01000002">
    <property type="protein sequence ID" value="SFB70620.1"/>
    <property type="molecule type" value="Genomic_DNA"/>
</dbReference>
<feature type="chain" id="PRO_5010311415" description="Dockerin domain-containing protein" evidence="2">
    <location>
        <begin position="21"/>
        <end position="490"/>
    </location>
</feature>